<dbReference type="EMBL" id="JAHHZF010000006">
    <property type="protein sequence ID" value="MBT9290550.1"/>
    <property type="molecule type" value="Genomic_DNA"/>
</dbReference>
<keyword evidence="11" id="KW-1185">Reference proteome</keyword>
<dbReference type="PANTHER" id="PTHR11579">
    <property type="entry name" value="PROTEIN-L-ISOASPARTATE O-METHYLTRANSFERASE"/>
    <property type="match status" value="1"/>
</dbReference>
<evidence type="ECO:0000256" key="4">
    <source>
        <dbReference type="ARBA" id="ARBA00013346"/>
    </source>
</evidence>
<dbReference type="NCBIfam" id="TIGR00080">
    <property type="entry name" value="pimt"/>
    <property type="match status" value="1"/>
</dbReference>
<dbReference type="GO" id="GO:0030091">
    <property type="term" value="P:protein repair"/>
    <property type="evidence" value="ECO:0007669"/>
    <property type="project" value="UniProtKB-UniRule"/>
</dbReference>
<dbReference type="Pfam" id="PF01135">
    <property type="entry name" value="PCMT"/>
    <property type="match status" value="1"/>
</dbReference>
<protein>
    <recommendedName>
        <fullName evidence="4 9">Protein-L-isoaspartate O-methyltransferase</fullName>
        <ecNumber evidence="3 9">2.1.1.77</ecNumber>
    </recommendedName>
</protein>
<comment type="subcellular location">
    <subcellularLocation>
        <location evidence="1">Cytoplasm</location>
    </subcellularLocation>
</comment>
<evidence type="ECO:0000313" key="11">
    <source>
        <dbReference type="Proteomes" id="UP000766595"/>
    </source>
</evidence>
<dbReference type="Gene3D" id="3.40.50.150">
    <property type="entry name" value="Vaccinia Virus protein VP39"/>
    <property type="match status" value="1"/>
</dbReference>
<evidence type="ECO:0000313" key="10">
    <source>
        <dbReference type="EMBL" id="MBT9290550.1"/>
    </source>
</evidence>
<gene>
    <name evidence="10" type="ORF">KL771_13855</name>
</gene>
<evidence type="ECO:0000256" key="3">
    <source>
        <dbReference type="ARBA" id="ARBA00011890"/>
    </source>
</evidence>
<dbReference type="PANTHER" id="PTHR11579:SF0">
    <property type="entry name" value="PROTEIN-L-ISOASPARTATE(D-ASPARTATE) O-METHYLTRANSFERASE"/>
    <property type="match status" value="1"/>
</dbReference>
<dbReference type="NCBIfam" id="NF001453">
    <property type="entry name" value="PRK00312.1"/>
    <property type="match status" value="1"/>
</dbReference>
<dbReference type="AlphaFoldDB" id="A0A947D3W6"/>
<reference evidence="10 11" key="1">
    <citation type="submission" date="2021-06" db="EMBL/GenBank/DDBJ databases">
        <authorList>
            <person name="Grouzdev D.S."/>
            <person name="Koziaeva V."/>
        </authorList>
    </citation>
    <scope>NUCLEOTIDE SEQUENCE [LARGE SCALE GENOMIC DNA]</scope>
    <source>
        <strain evidence="10 11">22</strain>
    </source>
</reference>
<keyword evidence="8" id="KW-0949">S-adenosyl-L-methionine</keyword>
<name>A0A947D3W6_9HYPH</name>
<sequence>MIRGLPTRPIDPAILAMDEHDRVRLARLVLTLRSRGVFDPAILSAIEQCPRKIFAAAEDRVRAFDDRPLAIECGQTATAPSAIGRILQHLKIGPDQRVLDIGTGSGFAAAVMARIARQVFTVERYRGLVDLALGRFMALRLANLEAAFGDGLEGWSDQAPFDRIHVAGSAPRIPDALLGQLAPEGILVMPVGEPGTVQQLQRVVRRRDGFHAEVLGAVRFVPLVPGRALVM</sequence>
<comment type="caution">
    <text evidence="10">The sequence shown here is derived from an EMBL/GenBank/DDBJ whole genome shotgun (WGS) entry which is preliminary data.</text>
</comment>
<dbReference type="InterPro" id="IPR000682">
    <property type="entry name" value="PCMT"/>
</dbReference>
<evidence type="ECO:0000256" key="2">
    <source>
        <dbReference type="ARBA" id="ARBA00005369"/>
    </source>
</evidence>
<dbReference type="GO" id="GO:0032259">
    <property type="term" value="P:methylation"/>
    <property type="evidence" value="ECO:0007669"/>
    <property type="project" value="UniProtKB-KW"/>
</dbReference>
<dbReference type="InterPro" id="IPR029063">
    <property type="entry name" value="SAM-dependent_MTases_sf"/>
</dbReference>
<accession>A0A947D3W6</accession>
<dbReference type="GO" id="GO:0004719">
    <property type="term" value="F:protein-L-isoaspartate (D-aspartate) O-methyltransferase activity"/>
    <property type="evidence" value="ECO:0007669"/>
    <property type="project" value="UniProtKB-UniRule"/>
</dbReference>
<evidence type="ECO:0000256" key="9">
    <source>
        <dbReference type="NCBIfam" id="TIGR00080"/>
    </source>
</evidence>
<evidence type="ECO:0000256" key="8">
    <source>
        <dbReference type="ARBA" id="ARBA00022691"/>
    </source>
</evidence>
<dbReference type="PROSITE" id="PS01279">
    <property type="entry name" value="PCMT"/>
    <property type="match status" value="1"/>
</dbReference>
<proteinExistence type="inferred from homology"/>
<keyword evidence="5" id="KW-0963">Cytoplasm</keyword>
<dbReference type="GO" id="GO:0005737">
    <property type="term" value="C:cytoplasm"/>
    <property type="evidence" value="ECO:0007669"/>
    <property type="project" value="UniProtKB-SubCell"/>
</dbReference>
<dbReference type="RefSeq" id="WP_261969140.1">
    <property type="nucleotide sequence ID" value="NZ_JAHHZF010000006.1"/>
</dbReference>
<evidence type="ECO:0000256" key="1">
    <source>
        <dbReference type="ARBA" id="ARBA00004496"/>
    </source>
</evidence>
<comment type="similarity">
    <text evidence="2">Belongs to the methyltransferase superfamily. L-isoaspartyl/D-aspartyl protein methyltransferase family.</text>
</comment>
<keyword evidence="7 10" id="KW-0808">Transferase</keyword>
<dbReference type="EC" id="2.1.1.77" evidence="3 9"/>
<evidence type="ECO:0000256" key="7">
    <source>
        <dbReference type="ARBA" id="ARBA00022679"/>
    </source>
</evidence>
<evidence type="ECO:0000256" key="6">
    <source>
        <dbReference type="ARBA" id="ARBA00022603"/>
    </source>
</evidence>
<evidence type="ECO:0000256" key="5">
    <source>
        <dbReference type="ARBA" id="ARBA00022490"/>
    </source>
</evidence>
<keyword evidence="6 10" id="KW-0489">Methyltransferase</keyword>
<dbReference type="Proteomes" id="UP000766595">
    <property type="component" value="Unassembled WGS sequence"/>
</dbReference>
<dbReference type="SUPFAM" id="SSF53335">
    <property type="entry name" value="S-adenosyl-L-methionine-dependent methyltransferases"/>
    <property type="match status" value="1"/>
</dbReference>
<organism evidence="10 11">
    <name type="scientific">Prosthecodimorpha staleyi</name>
    <dbReference type="NCBI Taxonomy" id="2840188"/>
    <lineage>
        <taxon>Bacteria</taxon>
        <taxon>Pseudomonadati</taxon>
        <taxon>Pseudomonadota</taxon>
        <taxon>Alphaproteobacteria</taxon>
        <taxon>Hyphomicrobiales</taxon>
        <taxon>Ancalomicrobiaceae</taxon>
        <taxon>Prosthecodimorpha</taxon>
    </lineage>
</organism>